<evidence type="ECO:0000256" key="1">
    <source>
        <dbReference type="ARBA" id="ARBA00022723"/>
    </source>
</evidence>
<dbReference type="PANTHER" id="PTHR11964">
    <property type="entry name" value="S-ADENOSYLMETHIONINE SYNTHETASE"/>
    <property type="match status" value="1"/>
</dbReference>
<dbReference type="EMBL" id="PCSZ01000070">
    <property type="protein sequence ID" value="PIP60319.1"/>
    <property type="molecule type" value="Genomic_DNA"/>
</dbReference>
<dbReference type="GO" id="GO:0005524">
    <property type="term" value="F:ATP binding"/>
    <property type="evidence" value="ECO:0007669"/>
    <property type="project" value="InterPro"/>
</dbReference>
<dbReference type="AlphaFoldDB" id="A0A2H0BS03"/>
<organism evidence="3 4">
    <name type="scientific">Candidatus Uhrbacteria bacterium CG22_combo_CG10-13_8_21_14_all_47_17</name>
    <dbReference type="NCBI Taxonomy" id="1975041"/>
    <lineage>
        <taxon>Bacteria</taxon>
        <taxon>Candidatus Uhriibacteriota</taxon>
    </lineage>
</organism>
<accession>A0A2H0BS03</accession>
<dbReference type="SUPFAM" id="SSF55973">
    <property type="entry name" value="S-adenosylmethionine synthetase"/>
    <property type="match status" value="1"/>
</dbReference>
<dbReference type="InterPro" id="IPR022636">
    <property type="entry name" value="S-AdoMet_synthetase_sfam"/>
</dbReference>
<dbReference type="InterPro" id="IPR002133">
    <property type="entry name" value="S-AdoMet_synthetase"/>
</dbReference>
<evidence type="ECO:0000313" key="3">
    <source>
        <dbReference type="EMBL" id="PIP60319.1"/>
    </source>
</evidence>
<proteinExistence type="predicted"/>
<name>A0A2H0BS03_9BACT</name>
<evidence type="ECO:0000313" key="4">
    <source>
        <dbReference type="Proteomes" id="UP000231581"/>
    </source>
</evidence>
<dbReference type="Proteomes" id="UP000231581">
    <property type="component" value="Unassembled WGS sequence"/>
</dbReference>
<reference evidence="3 4" key="1">
    <citation type="submission" date="2017-09" db="EMBL/GenBank/DDBJ databases">
        <title>Depth-based differentiation of microbial function through sediment-hosted aquifers and enrichment of novel symbionts in the deep terrestrial subsurface.</title>
        <authorList>
            <person name="Probst A.J."/>
            <person name="Ladd B."/>
            <person name="Jarett J.K."/>
            <person name="Geller-Mcgrath D.E."/>
            <person name="Sieber C.M."/>
            <person name="Emerson J.B."/>
            <person name="Anantharaman K."/>
            <person name="Thomas B.C."/>
            <person name="Malmstrom R."/>
            <person name="Stieglmeier M."/>
            <person name="Klingl A."/>
            <person name="Woyke T."/>
            <person name="Ryan C.M."/>
            <person name="Banfield J.F."/>
        </authorList>
    </citation>
    <scope>NUCLEOTIDE SEQUENCE [LARGE SCALE GENOMIC DNA]</scope>
    <source>
        <strain evidence="3">CG22_combo_CG10-13_8_21_14_all_47_17</strain>
    </source>
</reference>
<dbReference type="Pfam" id="PF00438">
    <property type="entry name" value="S-AdoMet_synt_N"/>
    <property type="match status" value="1"/>
</dbReference>
<keyword evidence="1" id="KW-0479">Metal-binding</keyword>
<dbReference type="InterPro" id="IPR022628">
    <property type="entry name" value="S-AdoMet_synt_N"/>
</dbReference>
<sequence length="110" mass="11918">MQGANSVPEGEDTYKKNSFPSGRVHFLFHLFCVSPSIYTVESVTSGHSDKVCGQISDAILDAYLAQNSMSHVAVECFGGHGLLVIGGEAITRAEVHFEEVARHVLLRAIE</sequence>
<dbReference type="GO" id="GO:0046872">
    <property type="term" value="F:metal ion binding"/>
    <property type="evidence" value="ECO:0007669"/>
    <property type="project" value="UniProtKB-KW"/>
</dbReference>
<dbReference type="GO" id="GO:0006556">
    <property type="term" value="P:S-adenosylmethionine biosynthetic process"/>
    <property type="evidence" value="ECO:0007669"/>
    <property type="project" value="InterPro"/>
</dbReference>
<protein>
    <recommendedName>
        <fullName evidence="2">S-adenosylmethionine synthetase N-terminal domain-containing protein</fullName>
    </recommendedName>
</protein>
<feature type="domain" description="S-adenosylmethionine synthetase N-terminal" evidence="2">
    <location>
        <begin position="37"/>
        <end position="105"/>
    </location>
</feature>
<gene>
    <name evidence="3" type="ORF">COX00_03825</name>
</gene>
<dbReference type="Gene3D" id="3.30.300.10">
    <property type="match status" value="1"/>
</dbReference>
<evidence type="ECO:0000259" key="2">
    <source>
        <dbReference type="Pfam" id="PF00438"/>
    </source>
</evidence>
<comment type="caution">
    <text evidence="3">The sequence shown here is derived from an EMBL/GenBank/DDBJ whole genome shotgun (WGS) entry which is preliminary data.</text>
</comment>
<dbReference type="GO" id="GO:0004478">
    <property type="term" value="F:methionine adenosyltransferase activity"/>
    <property type="evidence" value="ECO:0007669"/>
    <property type="project" value="InterPro"/>
</dbReference>